<keyword evidence="6" id="KW-1185">Reference proteome</keyword>
<protein>
    <submittedName>
        <fullName evidence="5">Glycosyltransferase</fullName>
    </submittedName>
</protein>
<dbReference type="Gene3D" id="3.90.550.10">
    <property type="entry name" value="Spore Coat Polysaccharide Biosynthesis Protein SpsA, Chain A"/>
    <property type="match status" value="1"/>
</dbReference>
<proteinExistence type="inferred from homology"/>
<dbReference type="GO" id="GO:0016757">
    <property type="term" value="F:glycosyltransferase activity"/>
    <property type="evidence" value="ECO:0007669"/>
    <property type="project" value="UniProtKB-KW"/>
</dbReference>
<dbReference type="InterPro" id="IPR050834">
    <property type="entry name" value="Glycosyltransf_2"/>
</dbReference>
<dbReference type="SUPFAM" id="SSF53448">
    <property type="entry name" value="Nucleotide-diphospho-sugar transferases"/>
    <property type="match status" value="1"/>
</dbReference>
<dbReference type="InterPro" id="IPR029044">
    <property type="entry name" value="Nucleotide-diphossugar_trans"/>
</dbReference>
<dbReference type="PANTHER" id="PTHR43685">
    <property type="entry name" value="GLYCOSYLTRANSFERASE"/>
    <property type="match status" value="1"/>
</dbReference>
<dbReference type="PANTHER" id="PTHR43685:SF5">
    <property type="entry name" value="GLYCOSYLTRANSFERASE EPSE-RELATED"/>
    <property type="match status" value="1"/>
</dbReference>
<organism evidence="5 6">
    <name type="scientific">Paracoccus haeundaensis</name>
    <dbReference type="NCBI Taxonomy" id="225362"/>
    <lineage>
        <taxon>Bacteria</taxon>
        <taxon>Pseudomonadati</taxon>
        <taxon>Pseudomonadota</taxon>
        <taxon>Alphaproteobacteria</taxon>
        <taxon>Rhodobacterales</taxon>
        <taxon>Paracoccaceae</taxon>
        <taxon>Paracoccus</taxon>
    </lineage>
</organism>
<evidence type="ECO:0000256" key="3">
    <source>
        <dbReference type="ARBA" id="ARBA00022679"/>
    </source>
</evidence>
<comment type="caution">
    <text evidence="5">The sequence shown here is derived from an EMBL/GenBank/DDBJ whole genome shotgun (WGS) entry which is preliminary data.</text>
</comment>
<dbReference type="Pfam" id="PF00535">
    <property type="entry name" value="Glycos_transf_2"/>
    <property type="match status" value="1"/>
</dbReference>
<dbReference type="EMBL" id="VDDC01000007">
    <property type="protein sequence ID" value="TNH40654.1"/>
    <property type="molecule type" value="Genomic_DNA"/>
</dbReference>
<evidence type="ECO:0000313" key="5">
    <source>
        <dbReference type="EMBL" id="TNH40654.1"/>
    </source>
</evidence>
<sequence>MHAHHVVILMATWQGAPHLGTQLDSIAAQTHADWSLIVSDDGSTDETRQIVERFAADRPAGQVRLVDGPRAGATRNFLSLLDHVPPDASAAFCDQDDQWLPHKLARAMSALQGLAGPAHYAARTIITDADLRPLAPSRRFLRPLGFRNALVQACMAGNTSVFNRHAVALLQHGAPHAMRAGVISHDWWAYQVSAGHGATLIHDPEPGLLYRQHARSEVGRNDTLPALAARLRKLMAGQFGGWLRANRASLLPLDLPSDSRATLAHLGRMLDSTGPQAIMAMRRGGFYRQTRPGTAALALSALTGALRA</sequence>
<dbReference type="AlphaFoldDB" id="A0A5C4RAH1"/>
<evidence type="ECO:0000256" key="1">
    <source>
        <dbReference type="ARBA" id="ARBA00006739"/>
    </source>
</evidence>
<reference evidence="5 6" key="1">
    <citation type="submission" date="2019-06" db="EMBL/GenBank/DDBJ databases">
        <authorList>
            <person name="Li J."/>
        </authorList>
    </citation>
    <scope>NUCLEOTIDE SEQUENCE [LARGE SCALE GENOMIC DNA]</scope>
    <source>
        <strain evidence="5 6">CGMCC 1.8012</strain>
    </source>
</reference>
<dbReference type="InterPro" id="IPR001173">
    <property type="entry name" value="Glyco_trans_2-like"/>
</dbReference>
<keyword evidence="2" id="KW-0328">Glycosyltransferase</keyword>
<evidence type="ECO:0000313" key="6">
    <source>
        <dbReference type="Proteomes" id="UP000304880"/>
    </source>
</evidence>
<evidence type="ECO:0000259" key="4">
    <source>
        <dbReference type="Pfam" id="PF00535"/>
    </source>
</evidence>
<feature type="domain" description="Glycosyltransferase 2-like" evidence="4">
    <location>
        <begin position="8"/>
        <end position="113"/>
    </location>
</feature>
<dbReference type="Proteomes" id="UP000304880">
    <property type="component" value="Unassembled WGS sequence"/>
</dbReference>
<keyword evidence="3 5" id="KW-0808">Transferase</keyword>
<evidence type="ECO:0000256" key="2">
    <source>
        <dbReference type="ARBA" id="ARBA00022676"/>
    </source>
</evidence>
<accession>A0A5C4RAH1</accession>
<dbReference type="RefSeq" id="WP_218062266.1">
    <property type="nucleotide sequence ID" value="NZ_VDDC01000007.1"/>
</dbReference>
<gene>
    <name evidence="5" type="ORF">FHD67_03285</name>
</gene>
<comment type="similarity">
    <text evidence="1">Belongs to the glycosyltransferase 2 family.</text>
</comment>
<name>A0A5C4RAH1_9RHOB</name>